<protein>
    <recommendedName>
        <fullName evidence="4">Type 2 DNA topoisomerase 6 subunit B-like</fullName>
    </recommendedName>
</protein>
<feature type="region of interest" description="Disordered" evidence="1">
    <location>
        <begin position="458"/>
        <end position="480"/>
    </location>
</feature>
<evidence type="ECO:0000256" key="1">
    <source>
        <dbReference type="SAM" id="MobiDB-lite"/>
    </source>
</evidence>
<comment type="caution">
    <text evidence="2">The sequence shown here is derived from an EMBL/GenBank/DDBJ whole genome shotgun (WGS) entry which is preliminary data.</text>
</comment>
<evidence type="ECO:0008006" key="4">
    <source>
        <dbReference type="Google" id="ProtNLM"/>
    </source>
</evidence>
<organism evidence="2 3">
    <name type="scientific">Tagetes erecta</name>
    <name type="common">African marigold</name>
    <dbReference type="NCBI Taxonomy" id="13708"/>
    <lineage>
        <taxon>Eukaryota</taxon>
        <taxon>Viridiplantae</taxon>
        <taxon>Streptophyta</taxon>
        <taxon>Embryophyta</taxon>
        <taxon>Tracheophyta</taxon>
        <taxon>Spermatophyta</taxon>
        <taxon>Magnoliopsida</taxon>
        <taxon>eudicotyledons</taxon>
        <taxon>Gunneridae</taxon>
        <taxon>Pentapetalae</taxon>
        <taxon>asterids</taxon>
        <taxon>campanulids</taxon>
        <taxon>Asterales</taxon>
        <taxon>Asteraceae</taxon>
        <taxon>Asteroideae</taxon>
        <taxon>Heliantheae alliance</taxon>
        <taxon>Tageteae</taxon>
        <taxon>Tagetes</taxon>
    </lineage>
</organism>
<name>A0AAD8KQM3_TARER</name>
<keyword evidence="3" id="KW-1185">Reference proteome</keyword>
<feature type="region of interest" description="Disordered" evidence="1">
    <location>
        <begin position="396"/>
        <end position="428"/>
    </location>
</feature>
<reference evidence="2" key="1">
    <citation type="journal article" date="2023" name="bioRxiv">
        <title>Improved chromosome-level genome assembly for marigold (Tagetes erecta).</title>
        <authorList>
            <person name="Jiang F."/>
            <person name="Yuan L."/>
            <person name="Wang S."/>
            <person name="Wang H."/>
            <person name="Xu D."/>
            <person name="Wang A."/>
            <person name="Fan W."/>
        </authorList>
    </citation>
    <scope>NUCLEOTIDE SEQUENCE</scope>
    <source>
        <strain evidence="2">WSJ</strain>
        <tissue evidence="2">Leaf</tissue>
    </source>
</reference>
<dbReference type="InterPro" id="IPR034566">
    <property type="entry name" value="MTOPVIB_plant"/>
</dbReference>
<dbReference type="PANTHER" id="PTHR36722">
    <property type="entry name" value="TYPE 2 DNA TOPOISOMERASE 6 SUBUNIT B-LIKE"/>
    <property type="match status" value="1"/>
</dbReference>
<dbReference type="PANTHER" id="PTHR36722:SF1">
    <property type="entry name" value="TYPE 2 DNA TOPOISOMERASE 6 SUBUNIT B-LIKE"/>
    <property type="match status" value="1"/>
</dbReference>
<feature type="compositionally biased region" description="Basic and acidic residues" evidence="1">
    <location>
        <begin position="413"/>
        <end position="428"/>
    </location>
</feature>
<accession>A0AAD8KQM3</accession>
<sequence>MDASSITNLCRHLISSAIQRCRISGELCRLSVSLKSSPLAIPPLVRISNGVLSIATTISFSTFHTVDYLLADINCFFQKMLIMKIPKVGIELIVDKGTFTEHQCVNAIVANDCIDLPSEENNAWFKLGLVDYVLKHGNQKECVCYSCFPTRERLKTGSGVVCKSKKNTEITIEAVIIISELSELSHPSCSRVHGSKTEVIYFIDFSVGLISQPLLNALKSINWKKYGLSIKCISDEDGCAFIEWEDLPPGSHIDIAIHSIESTLDKNLAQKAVRLALNDLKEKNNGVLLSAHAVKIRSYAPDLAKTIAGLISTSNDSKFKAECASLLGLNSHDAISIEHNIKQKLISVIDRNDLKPQTKRMKEKEHLLFNDDCYEELEFSYEYYEDDDACTRESHASLDPDIQYPPQLSDPSSYHDYREPQTKKKKENENIFFNDDCFEEPELSYQNFHAHVSPMQASTHIPKNRPSDLTHPVTEGVHVK</sequence>
<dbReference type="Proteomes" id="UP001229421">
    <property type="component" value="Unassembled WGS sequence"/>
</dbReference>
<gene>
    <name evidence="2" type="ORF">QVD17_21235</name>
</gene>
<dbReference type="AlphaFoldDB" id="A0AAD8KQM3"/>
<evidence type="ECO:0000313" key="3">
    <source>
        <dbReference type="Proteomes" id="UP001229421"/>
    </source>
</evidence>
<dbReference type="EMBL" id="JAUHHV010000005">
    <property type="protein sequence ID" value="KAK1425873.1"/>
    <property type="molecule type" value="Genomic_DNA"/>
</dbReference>
<dbReference type="GO" id="GO:0007131">
    <property type="term" value="P:reciprocal meiotic recombination"/>
    <property type="evidence" value="ECO:0007669"/>
    <property type="project" value="TreeGrafter"/>
</dbReference>
<dbReference type="GO" id="GO:0030674">
    <property type="term" value="F:protein-macromolecule adaptor activity"/>
    <property type="evidence" value="ECO:0007669"/>
    <property type="project" value="TreeGrafter"/>
</dbReference>
<dbReference type="GO" id="GO:0000793">
    <property type="term" value="C:condensed chromosome"/>
    <property type="evidence" value="ECO:0007669"/>
    <property type="project" value="TreeGrafter"/>
</dbReference>
<proteinExistence type="predicted"/>
<dbReference type="GO" id="GO:0042138">
    <property type="term" value="P:meiotic DNA double-strand break formation"/>
    <property type="evidence" value="ECO:0007669"/>
    <property type="project" value="InterPro"/>
</dbReference>
<evidence type="ECO:0000313" key="2">
    <source>
        <dbReference type="EMBL" id="KAK1425873.1"/>
    </source>
</evidence>